<dbReference type="Pfam" id="PF04025">
    <property type="entry name" value="RemA-like"/>
    <property type="match status" value="1"/>
</dbReference>
<dbReference type="RefSeq" id="WP_110988105.1">
    <property type="nucleotide sequence ID" value="NZ_CAWNWM010000018.1"/>
</dbReference>
<dbReference type="PANTHER" id="PTHR38449:SF1">
    <property type="entry name" value="REGULATORY PROTEIN SSL2874-RELATED"/>
    <property type="match status" value="1"/>
</dbReference>
<dbReference type="PANTHER" id="PTHR38449">
    <property type="entry name" value="REGULATORY PROTEIN TM_1690-RELATED"/>
    <property type="match status" value="1"/>
</dbReference>
<organism evidence="1 2">
    <name type="scientific">Acaryochloris thomasi RCC1774</name>
    <dbReference type="NCBI Taxonomy" id="1764569"/>
    <lineage>
        <taxon>Bacteria</taxon>
        <taxon>Bacillati</taxon>
        <taxon>Cyanobacteriota</taxon>
        <taxon>Cyanophyceae</taxon>
        <taxon>Acaryochloridales</taxon>
        <taxon>Acaryochloridaceae</taxon>
        <taxon>Acaryochloris</taxon>
        <taxon>Acaryochloris thomasi</taxon>
    </lineage>
</organism>
<reference evidence="1 2" key="1">
    <citation type="journal article" date="2018" name="Sci. Rep.">
        <title>A novel species of the marine cyanobacterium Acaryochloris with a unique pigment content and lifestyle.</title>
        <authorList>
            <person name="Partensky F."/>
            <person name="Six C."/>
            <person name="Ratin M."/>
            <person name="Garczarek L."/>
            <person name="Vaulot D."/>
            <person name="Probert I."/>
            <person name="Calteau A."/>
            <person name="Gourvil P."/>
            <person name="Marie D."/>
            <person name="Grebert T."/>
            <person name="Bouchier C."/>
            <person name="Le Panse S."/>
            <person name="Gachenot M."/>
            <person name="Rodriguez F."/>
            <person name="Garrido J.L."/>
        </authorList>
    </citation>
    <scope>NUCLEOTIDE SEQUENCE [LARGE SCALE GENOMIC DNA]</scope>
    <source>
        <strain evidence="1 2">RCC1774</strain>
    </source>
</reference>
<keyword evidence="2" id="KW-1185">Reference proteome</keyword>
<accession>A0A2W1JBQ3</accession>
<evidence type="ECO:0008006" key="3">
    <source>
        <dbReference type="Google" id="ProtNLM"/>
    </source>
</evidence>
<gene>
    <name evidence="1" type="ORF">C1752_06595</name>
</gene>
<comment type="caution">
    <text evidence="1">The sequence shown here is derived from an EMBL/GenBank/DDBJ whole genome shotgun (WGS) entry which is preliminary data.</text>
</comment>
<dbReference type="Proteomes" id="UP000248857">
    <property type="component" value="Unassembled WGS sequence"/>
</dbReference>
<sequence length="84" mass="9085">MGNSLFNLGFNKMIRGNSIIAIISPESMPVKRLIAAAKENGRLHDFTRGRRVRAVVIDTSGTVILSSFQPQTISNSRAKVLGSA</sequence>
<dbReference type="OrthoDB" id="5432174at2"/>
<dbReference type="EMBL" id="PQWO01000018">
    <property type="protein sequence ID" value="PZD71316.1"/>
    <property type="molecule type" value="Genomic_DNA"/>
</dbReference>
<name>A0A2W1JBQ3_9CYAN</name>
<proteinExistence type="predicted"/>
<protein>
    <recommendedName>
        <fullName evidence="3">Regulatory protein</fullName>
    </recommendedName>
</protein>
<evidence type="ECO:0000313" key="2">
    <source>
        <dbReference type="Proteomes" id="UP000248857"/>
    </source>
</evidence>
<evidence type="ECO:0000313" key="1">
    <source>
        <dbReference type="EMBL" id="PZD71316.1"/>
    </source>
</evidence>
<dbReference type="InterPro" id="IPR007169">
    <property type="entry name" value="RemA-like"/>
</dbReference>
<dbReference type="AlphaFoldDB" id="A0A2W1JBQ3"/>